<dbReference type="AlphaFoldDB" id="A0A1I0FJW8"/>
<evidence type="ECO:0000313" key="1">
    <source>
        <dbReference type="EMBL" id="SET58533.1"/>
    </source>
</evidence>
<dbReference type="EMBL" id="FOHV01000043">
    <property type="protein sequence ID" value="SET58533.1"/>
    <property type="molecule type" value="Genomic_DNA"/>
</dbReference>
<organism evidence="1 2">
    <name type="scientific">Thorsellia anophelis DSM 18579</name>
    <dbReference type="NCBI Taxonomy" id="1123402"/>
    <lineage>
        <taxon>Bacteria</taxon>
        <taxon>Pseudomonadati</taxon>
        <taxon>Pseudomonadota</taxon>
        <taxon>Gammaproteobacteria</taxon>
        <taxon>Enterobacterales</taxon>
        <taxon>Thorselliaceae</taxon>
        <taxon>Thorsellia</taxon>
    </lineage>
</organism>
<name>A0A1I0FJW8_9GAMM</name>
<accession>A0A1I0FJW8</accession>
<sequence>MIEIKILFLLKHATAATLVFPLTFKKIENIKMATISQAIKQHIIKSRLINNGLKEIEWFKMNLNNYFYDKTMRHHNKISGNRIFIRL</sequence>
<keyword evidence="2" id="KW-1185">Reference proteome</keyword>
<protein>
    <submittedName>
        <fullName evidence="1">Uncharacterized protein</fullName>
    </submittedName>
</protein>
<evidence type="ECO:0000313" key="2">
    <source>
        <dbReference type="Proteomes" id="UP000242642"/>
    </source>
</evidence>
<dbReference type="STRING" id="1123402.SAMN02583745_02797"/>
<dbReference type="Proteomes" id="UP000242642">
    <property type="component" value="Unassembled WGS sequence"/>
</dbReference>
<proteinExistence type="predicted"/>
<reference evidence="2" key="1">
    <citation type="submission" date="2016-10" db="EMBL/GenBank/DDBJ databases">
        <authorList>
            <person name="Varghese N."/>
            <person name="Submissions S."/>
        </authorList>
    </citation>
    <scope>NUCLEOTIDE SEQUENCE [LARGE SCALE GENOMIC DNA]</scope>
    <source>
        <strain evidence="2">DSM 18579</strain>
    </source>
</reference>
<gene>
    <name evidence="1" type="ORF">SAMN02583745_02797</name>
</gene>